<organism evidence="2 3">
    <name type="scientific">Skermania pinensis</name>
    <dbReference type="NCBI Taxonomy" id="39122"/>
    <lineage>
        <taxon>Bacteria</taxon>
        <taxon>Bacillati</taxon>
        <taxon>Actinomycetota</taxon>
        <taxon>Actinomycetes</taxon>
        <taxon>Mycobacteriales</taxon>
        <taxon>Gordoniaceae</taxon>
        <taxon>Skermania</taxon>
    </lineage>
</organism>
<keyword evidence="3" id="KW-1185">Reference proteome</keyword>
<reference evidence="2" key="1">
    <citation type="submission" date="2021-07" db="EMBL/GenBank/DDBJ databases">
        <title>Candidatus Kaistella beijingensis sp. nov. isolated from a municipal wastewater treatment plant is involved in sludge foaming.</title>
        <authorList>
            <person name="Song Y."/>
            <person name="Liu S.-J."/>
        </authorList>
    </citation>
    <scope>NUCLEOTIDE SEQUENCE</scope>
    <source>
        <strain evidence="2">DSM 43998</strain>
    </source>
</reference>
<name>A0ABX8S6D0_9ACTN</name>
<dbReference type="InterPro" id="IPR051908">
    <property type="entry name" value="Ribosomal_N-acetyltransferase"/>
</dbReference>
<evidence type="ECO:0000313" key="2">
    <source>
        <dbReference type="EMBL" id="QXQ13403.1"/>
    </source>
</evidence>
<sequence>MREASLGDGAVWLSLPVESDIDAITAYCRHSTIAEWTTVPVPYVRTDAQKFVVDVVPAGWSARTPTWAIRRRENAPLIGMVSLHEIDTGAAEIGFWLAPKQRGQGLMSTAVRLVCAYAFAPEGMGLVRVEWRGFVGNLASAAVVRRLGFRYEGMLRRAGPQRGRMRDIWIAGRLDTDPPWPAADWPAETVGG</sequence>
<evidence type="ECO:0000259" key="1">
    <source>
        <dbReference type="PROSITE" id="PS51186"/>
    </source>
</evidence>
<dbReference type="Pfam" id="PF13302">
    <property type="entry name" value="Acetyltransf_3"/>
    <property type="match status" value="1"/>
</dbReference>
<dbReference type="Proteomes" id="UP000887023">
    <property type="component" value="Chromosome"/>
</dbReference>
<dbReference type="InterPro" id="IPR016181">
    <property type="entry name" value="Acyl_CoA_acyltransferase"/>
</dbReference>
<dbReference type="SUPFAM" id="SSF55729">
    <property type="entry name" value="Acyl-CoA N-acyltransferases (Nat)"/>
    <property type="match status" value="1"/>
</dbReference>
<proteinExistence type="predicted"/>
<accession>A0ABX8S6D0</accession>
<protein>
    <submittedName>
        <fullName evidence="2">GNAT family N-acetyltransferase</fullName>
    </submittedName>
</protein>
<dbReference type="PANTHER" id="PTHR43441">
    <property type="entry name" value="RIBOSOMAL-PROTEIN-SERINE ACETYLTRANSFERASE"/>
    <property type="match status" value="1"/>
</dbReference>
<evidence type="ECO:0000313" key="3">
    <source>
        <dbReference type="Proteomes" id="UP000887023"/>
    </source>
</evidence>
<dbReference type="Gene3D" id="3.40.630.30">
    <property type="match status" value="1"/>
</dbReference>
<dbReference type="InterPro" id="IPR000182">
    <property type="entry name" value="GNAT_dom"/>
</dbReference>
<dbReference type="PANTHER" id="PTHR43441:SF10">
    <property type="entry name" value="ACETYLTRANSFERASE"/>
    <property type="match status" value="1"/>
</dbReference>
<dbReference type="RefSeq" id="WP_066472632.1">
    <property type="nucleotide sequence ID" value="NZ_CBCRUZ010000027.1"/>
</dbReference>
<feature type="domain" description="N-acetyltransferase" evidence="1">
    <location>
        <begin position="19"/>
        <end position="175"/>
    </location>
</feature>
<dbReference type="EMBL" id="CP079105">
    <property type="protein sequence ID" value="QXQ13403.1"/>
    <property type="molecule type" value="Genomic_DNA"/>
</dbReference>
<dbReference type="PROSITE" id="PS51186">
    <property type="entry name" value="GNAT"/>
    <property type="match status" value="1"/>
</dbReference>
<gene>
    <name evidence="2" type="ORF">KV203_16380</name>
</gene>